<dbReference type="PROSITE" id="PS00086">
    <property type="entry name" value="CYTOCHROME_P450"/>
    <property type="match status" value="1"/>
</dbReference>
<dbReference type="PRINTS" id="PR00465">
    <property type="entry name" value="EP450IV"/>
</dbReference>
<evidence type="ECO:0000313" key="7">
    <source>
        <dbReference type="Proteomes" id="UP001501414"/>
    </source>
</evidence>
<keyword evidence="4 5" id="KW-0408">Iron</keyword>
<dbReference type="InterPro" id="IPR050121">
    <property type="entry name" value="Cytochrome_P450_monoxygenase"/>
</dbReference>
<accession>A0ABN1XP29</accession>
<dbReference type="PRINTS" id="PR00385">
    <property type="entry name" value="P450"/>
</dbReference>
<comment type="similarity">
    <text evidence="2 5">Belongs to the cytochrome P450 family.</text>
</comment>
<dbReference type="InterPro" id="IPR017972">
    <property type="entry name" value="Cyt_P450_CS"/>
</dbReference>
<dbReference type="RefSeq" id="WP_344020937.1">
    <property type="nucleotide sequence ID" value="NZ_BAAAJK010000007.1"/>
</dbReference>
<dbReference type="InterPro" id="IPR002403">
    <property type="entry name" value="Cyt_P450_E_grp-IV"/>
</dbReference>
<evidence type="ECO:0000256" key="1">
    <source>
        <dbReference type="ARBA" id="ARBA00001971"/>
    </source>
</evidence>
<evidence type="ECO:0000256" key="2">
    <source>
        <dbReference type="ARBA" id="ARBA00010617"/>
    </source>
</evidence>
<reference evidence="6 7" key="1">
    <citation type="journal article" date="2019" name="Int. J. Syst. Evol. Microbiol.">
        <title>The Global Catalogue of Microorganisms (GCM) 10K type strain sequencing project: providing services to taxonomists for standard genome sequencing and annotation.</title>
        <authorList>
            <consortium name="The Broad Institute Genomics Platform"/>
            <consortium name="The Broad Institute Genome Sequencing Center for Infectious Disease"/>
            <person name="Wu L."/>
            <person name="Ma J."/>
        </authorList>
    </citation>
    <scope>NUCLEOTIDE SEQUENCE [LARGE SCALE GENOMIC DNA]</scope>
    <source>
        <strain evidence="6 7">JCM 11896</strain>
    </source>
</reference>
<keyword evidence="3 5" id="KW-0479">Metal-binding</keyword>
<dbReference type="Proteomes" id="UP001501414">
    <property type="component" value="Unassembled WGS sequence"/>
</dbReference>
<evidence type="ECO:0000256" key="3">
    <source>
        <dbReference type="ARBA" id="ARBA00022723"/>
    </source>
</evidence>
<dbReference type="Pfam" id="PF00067">
    <property type="entry name" value="p450"/>
    <property type="match status" value="1"/>
</dbReference>
<keyword evidence="7" id="KW-1185">Reference proteome</keyword>
<dbReference type="InterPro" id="IPR001128">
    <property type="entry name" value="Cyt_P450"/>
</dbReference>
<organism evidence="6 7">
    <name type="scientific">Pseudonocardia kongjuensis</name>
    <dbReference type="NCBI Taxonomy" id="102227"/>
    <lineage>
        <taxon>Bacteria</taxon>
        <taxon>Bacillati</taxon>
        <taxon>Actinomycetota</taxon>
        <taxon>Actinomycetes</taxon>
        <taxon>Pseudonocardiales</taxon>
        <taxon>Pseudonocardiaceae</taxon>
        <taxon>Pseudonocardia</taxon>
    </lineage>
</organism>
<keyword evidence="5" id="KW-0560">Oxidoreductase</keyword>
<dbReference type="EMBL" id="BAAAJK010000007">
    <property type="protein sequence ID" value="GAA1386651.1"/>
    <property type="molecule type" value="Genomic_DNA"/>
</dbReference>
<dbReference type="SUPFAM" id="SSF48264">
    <property type="entry name" value="Cytochrome P450"/>
    <property type="match status" value="1"/>
</dbReference>
<gene>
    <name evidence="6" type="ORF">GCM10009613_20950</name>
</gene>
<keyword evidence="5" id="KW-0503">Monooxygenase</keyword>
<dbReference type="PANTHER" id="PTHR24305">
    <property type="entry name" value="CYTOCHROME P450"/>
    <property type="match status" value="1"/>
</dbReference>
<comment type="caution">
    <text evidence="6">The sequence shown here is derived from an EMBL/GenBank/DDBJ whole genome shotgun (WGS) entry which is preliminary data.</text>
</comment>
<evidence type="ECO:0000256" key="4">
    <source>
        <dbReference type="ARBA" id="ARBA00023004"/>
    </source>
</evidence>
<keyword evidence="5" id="KW-0349">Heme</keyword>
<dbReference type="Gene3D" id="1.10.630.10">
    <property type="entry name" value="Cytochrome P450"/>
    <property type="match status" value="1"/>
</dbReference>
<sequence>MGRRLPGPRGPAATLGTTAGFATRPHHTLLGLRDRYGPVVEFGIGPGRLVAVFGAEACAFVFGHDEHFSNHEMFESVAPLSGDTALLLSDGEPHRRRRRIAATGFTRRSIAGYVPAFTGNADRVIDGWRPGDRVDLHQEFRTVIRRATLEVLFGPDLAGDADRIGAMLGPLLAFVDGDAVLQQLRRAFRARAWRDALAGRAEVDRIVRAELHRRSSDAPRPDLLGRLATPVDGVQLTETELLDQVVSTVVAGYETTSAAMAWMCLTVLGAPAIRDRALAEVLTTCGDAPPTHDDLPRLPFLDQIVHETLRLYPPASISGRYVRRGFTVAGHDIRPGTRLLFSPLVTHRDPEIWDRATTFLPQRWDAGRPGFRRPGPGEFLPFGGGAHRCLGAALAVAELTVLLARLVVRAELEPVPAPVRPAGFLAMRPVHGVPVRVRSVRPR</sequence>
<dbReference type="InterPro" id="IPR036396">
    <property type="entry name" value="Cyt_P450_sf"/>
</dbReference>
<dbReference type="PANTHER" id="PTHR24305:SF166">
    <property type="entry name" value="CYTOCHROME P450 12A4, MITOCHONDRIAL-RELATED"/>
    <property type="match status" value="1"/>
</dbReference>
<evidence type="ECO:0000256" key="5">
    <source>
        <dbReference type="RuleBase" id="RU000461"/>
    </source>
</evidence>
<evidence type="ECO:0000313" key="6">
    <source>
        <dbReference type="EMBL" id="GAA1386651.1"/>
    </source>
</evidence>
<proteinExistence type="inferred from homology"/>
<protein>
    <submittedName>
        <fullName evidence="6">Cytochrome P450</fullName>
    </submittedName>
</protein>
<name>A0ABN1XP29_9PSEU</name>
<comment type="cofactor">
    <cofactor evidence="1">
        <name>heme</name>
        <dbReference type="ChEBI" id="CHEBI:30413"/>
    </cofactor>
</comment>